<feature type="domain" description="TonB-dependent receptor plug" evidence="14">
    <location>
        <begin position="143"/>
        <end position="232"/>
    </location>
</feature>
<evidence type="ECO:0000256" key="8">
    <source>
        <dbReference type="ARBA" id="ARBA00023170"/>
    </source>
</evidence>
<evidence type="ECO:0000256" key="11">
    <source>
        <dbReference type="RuleBase" id="RU003357"/>
    </source>
</evidence>
<evidence type="ECO:0000256" key="2">
    <source>
        <dbReference type="ARBA" id="ARBA00022448"/>
    </source>
</evidence>
<keyword evidence="5" id="KW-0732">Signal</keyword>
<comment type="similarity">
    <text evidence="10 11">Belongs to the TonB-dependent receptor family.</text>
</comment>
<dbReference type="InterPro" id="IPR000531">
    <property type="entry name" value="Beta-barrel_TonB"/>
</dbReference>
<dbReference type="GO" id="GO:0009279">
    <property type="term" value="C:cell outer membrane"/>
    <property type="evidence" value="ECO:0007669"/>
    <property type="project" value="UniProtKB-SubCell"/>
</dbReference>
<keyword evidence="7 10" id="KW-0472">Membrane</keyword>
<dbReference type="PANTHER" id="PTHR30069">
    <property type="entry name" value="TONB-DEPENDENT OUTER MEMBRANE RECEPTOR"/>
    <property type="match status" value="1"/>
</dbReference>
<evidence type="ECO:0000256" key="3">
    <source>
        <dbReference type="ARBA" id="ARBA00022452"/>
    </source>
</evidence>
<name>A0A1R3SZA2_9BACT</name>
<dbReference type="RefSeq" id="WP_076928543.1">
    <property type="nucleotide sequence ID" value="NZ_LT605205.1"/>
</dbReference>
<dbReference type="InterPro" id="IPR012910">
    <property type="entry name" value="Plug_dom"/>
</dbReference>
<evidence type="ECO:0000256" key="6">
    <source>
        <dbReference type="ARBA" id="ARBA00023077"/>
    </source>
</evidence>
<dbReference type="GO" id="GO:0044718">
    <property type="term" value="P:siderophore transmembrane transport"/>
    <property type="evidence" value="ECO:0007669"/>
    <property type="project" value="TreeGrafter"/>
</dbReference>
<dbReference type="InterPro" id="IPR039426">
    <property type="entry name" value="TonB-dep_rcpt-like"/>
</dbReference>
<dbReference type="PROSITE" id="PS52016">
    <property type="entry name" value="TONB_DEPENDENT_REC_3"/>
    <property type="match status" value="1"/>
</dbReference>
<evidence type="ECO:0000256" key="10">
    <source>
        <dbReference type="PROSITE-ProRule" id="PRU01360"/>
    </source>
</evidence>
<accession>A0A1R3SZA2</accession>
<dbReference type="GO" id="GO:0015344">
    <property type="term" value="F:siderophore uptake transmembrane transporter activity"/>
    <property type="evidence" value="ECO:0007669"/>
    <property type="project" value="TreeGrafter"/>
</dbReference>
<evidence type="ECO:0000259" key="13">
    <source>
        <dbReference type="Pfam" id="PF00593"/>
    </source>
</evidence>
<feature type="transmembrane region" description="Helical" evidence="12">
    <location>
        <begin position="7"/>
        <end position="25"/>
    </location>
</feature>
<dbReference type="Gene3D" id="2.170.130.10">
    <property type="entry name" value="TonB-dependent receptor, plug domain"/>
    <property type="match status" value="1"/>
</dbReference>
<evidence type="ECO:0000256" key="12">
    <source>
        <dbReference type="SAM" id="Phobius"/>
    </source>
</evidence>
<keyword evidence="9 10" id="KW-0998">Cell outer membrane</keyword>
<dbReference type="AlphaFoldDB" id="A0A1R3SZA2"/>
<proteinExistence type="inferred from homology"/>
<keyword evidence="8 15" id="KW-0675">Receptor</keyword>
<keyword evidence="2 10" id="KW-0813">Transport</keyword>
<comment type="subcellular location">
    <subcellularLocation>
        <location evidence="1 10">Cell outer membrane</location>
        <topology evidence="1 10">Multi-pass membrane protein</topology>
    </subcellularLocation>
</comment>
<dbReference type="InterPro" id="IPR036942">
    <property type="entry name" value="Beta-barrel_TonB_sf"/>
</dbReference>
<dbReference type="Pfam" id="PF13715">
    <property type="entry name" value="CarbopepD_reg_2"/>
    <property type="match status" value="1"/>
</dbReference>
<evidence type="ECO:0000256" key="4">
    <source>
        <dbReference type="ARBA" id="ARBA00022692"/>
    </source>
</evidence>
<dbReference type="EMBL" id="LT605205">
    <property type="protein sequence ID" value="SCD19209.1"/>
    <property type="molecule type" value="Genomic_DNA"/>
</dbReference>
<evidence type="ECO:0000256" key="1">
    <source>
        <dbReference type="ARBA" id="ARBA00004571"/>
    </source>
</evidence>
<protein>
    <submittedName>
        <fullName evidence="15">TonB-dependent Receptor Plug Domain</fullName>
    </submittedName>
</protein>
<keyword evidence="3 10" id="KW-1134">Transmembrane beta strand</keyword>
<feature type="domain" description="TonB-dependent receptor-like beta-barrel" evidence="13">
    <location>
        <begin position="334"/>
        <end position="774"/>
    </location>
</feature>
<keyword evidence="12" id="KW-1133">Transmembrane helix</keyword>
<evidence type="ECO:0000313" key="16">
    <source>
        <dbReference type="Proteomes" id="UP000187464"/>
    </source>
</evidence>
<reference evidence="15 16" key="1">
    <citation type="submission" date="2016-08" db="EMBL/GenBank/DDBJ databases">
        <authorList>
            <person name="Seilhamer J.J."/>
        </authorList>
    </citation>
    <scope>NUCLEOTIDE SEQUENCE [LARGE SCALE GENOMIC DNA]</scope>
    <source>
        <strain evidence="15">M3/6</strain>
    </source>
</reference>
<dbReference type="PANTHER" id="PTHR30069:SF29">
    <property type="entry name" value="HEMOGLOBIN AND HEMOGLOBIN-HAPTOGLOBIN-BINDING PROTEIN 1-RELATED"/>
    <property type="match status" value="1"/>
</dbReference>
<dbReference type="STRING" id="1642647.PSM36_0375"/>
<keyword evidence="6 11" id="KW-0798">TonB box</keyword>
<evidence type="ECO:0000256" key="7">
    <source>
        <dbReference type="ARBA" id="ARBA00023136"/>
    </source>
</evidence>
<dbReference type="SUPFAM" id="SSF49464">
    <property type="entry name" value="Carboxypeptidase regulatory domain-like"/>
    <property type="match status" value="1"/>
</dbReference>
<evidence type="ECO:0000256" key="9">
    <source>
        <dbReference type="ARBA" id="ARBA00023237"/>
    </source>
</evidence>
<keyword evidence="16" id="KW-1185">Reference proteome</keyword>
<dbReference type="Pfam" id="PF07715">
    <property type="entry name" value="Plug"/>
    <property type="match status" value="1"/>
</dbReference>
<dbReference type="InterPro" id="IPR037066">
    <property type="entry name" value="Plug_dom_sf"/>
</dbReference>
<dbReference type="Gene3D" id="2.60.40.1120">
    <property type="entry name" value="Carboxypeptidase-like, regulatory domain"/>
    <property type="match status" value="1"/>
</dbReference>
<dbReference type="Gene3D" id="2.40.170.20">
    <property type="entry name" value="TonB-dependent receptor, beta-barrel domain"/>
    <property type="match status" value="1"/>
</dbReference>
<dbReference type="Proteomes" id="UP000187464">
    <property type="component" value="Chromosome I"/>
</dbReference>
<dbReference type="SUPFAM" id="SSF56935">
    <property type="entry name" value="Porins"/>
    <property type="match status" value="1"/>
</dbReference>
<evidence type="ECO:0000313" key="15">
    <source>
        <dbReference type="EMBL" id="SCD19209.1"/>
    </source>
</evidence>
<evidence type="ECO:0000259" key="14">
    <source>
        <dbReference type="Pfam" id="PF07715"/>
    </source>
</evidence>
<keyword evidence="4 10" id="KW-0812">Transmembrane</keyword>
<organism evidence="15 16">
    <name type="scientific">Proteiniphilum saccharofermentans</name>
    <dbReference type="NCBI Taxonomy" id="1642647"/>
    <lineage>
        <taxon>Bacteria</taxon>
        <taxon>Pseudomonadati</taxon>
        <taxon>Bacteroidota</taxon>
        <taxon>Bacteroidia</taxon>
        <taxon>Bacteroidales</taxon>
        <taxon>Dysgonomonadaceae</taxon>
        <taxon>Proteiniphilum</taxon>
    </lineage>
</organism>
<gene>
    <name evidence="15" type="ORF">PSM36_0375</name>
</gene>
<dbReference type="InterPro" id="IPR008969">
    <property type="entry name" value="CarboxyPept-like_regulatory"/>
</dbReference>
<dbReference type="Pfam" id="PF00593">
    <property type="entry name" value="TonB_dep_Rec_b-barrel"/>
    <property type="match status" value="1"/>
</dbReference>
<sequence length="800" mass="89880">MNQLKSLYVRLTGIIVFIFFFHSLFAQQDRQAVIRGSVKDSKGDPVEFATVYIKETQQGTQSDIKGDFLLQVAPGSYTFCVQMMGYETHEQPITVQPGGRMTISVELAEKRYALQEVVIEAKSSVQRINESAYNAVALDATVQHNLTTNLSGMLNKVSGVRIRETGGVGSEMQVMMDGFSGKHVKVFIDGVPQEGVGASFGLNNIPVNYAERIEVYKGVVPVEFGTDAIGGVINIVTRKGFNRKWHLDASYSYGSFNTHKSYFNFGQTFDNGLTYEVNAFQNYSDNNYYVDTPVKEFLPDGGSSTDRSKIEHVKRFHDTFHNEAISGKVGLVDKPWADRLIFGVTYSQVYKELQTGVRQEIVFGGKYRKGHSVMPSLEYRKRNMFVDGLDVTLTANYNKNNTHNVDTSSYEFNWRGEKRLRTGTPGEQSYMHLRSDNNNWNGTVSARYRLKDIHSFTFNHIINSFRRSNRSLLTPGSGPDPIPKETQKNVSGLSYQLMPNDRWNASLFGKYYYQYVAGPIATSSSLDEIVRATKTISTTGYGAAGTYFIMDNLQAKISYEKVYRLPTNNEMFGDEDLETGDIAIKPENSHNINFNVSLDESFDKHAIYLEGGLIYRDIKDYIQRNITGLGGGRYGAAYVNHGKVLTKGYTLTARYNFSNLLSVGGNFTEINTRDNVATTITGSPSNTYKARMPNVPYLFANADITFYRHDLGAKGNVLTVSYDNFYVKSFPLYSEALGSSESKSVVPTQFSHNVSVSYSLKEGRYNISFECQNLTDEKLYDNFSLQKAGRAFYGKLRVSL</sequence>
<dbReference type="KEGG" id="psac:PSM36_0375"/>
<evidence type="ECO:0000256" key="5">
    <source>
        <dbReference type="ARBA" id="ARBA00022729"/>
    </source>
</evidence>